<reference evidence="6" key="1">
    <citation type="submission" date="2020-04" db="EMBL/GenBank/DDBJ databases">
        <authorList>
            <person name="Zhang T."/>
        </authorList>
    </citation>
    <scope>NUCLEOTIDE SEQUENCE</scope>
    <source>
        <strain evidence="6">HKST-UBA02</strain>
    </source>
</reference>
<proteinExistence type="predicted"/>
<dbReference type="InterPro" id="IPR016035">
    <property type="entry name" value="Acyl_Trfase/lysoPLipase"/>
</dbReference>
<sequence length="298" mass="31826">MVDSGSNAPRTNGGADKVEAPVRCRVGVALSGGAARSMAHIGVLKAFDEGGVPVDALAGTSGGAIIGVLYAAGVPVPRMEEIARSLRRRDLGTISLSRMGLISIRPFQAVLEAVTGPLRLETLRVPLAIVATNLVRRERRVFRTGDAIRAALASASMPHVYRPMDIDGELYTDGGVVEYLPATALEAYRPLVRVGVHLLPEDRYRSKPRHLGQVMATIVNIVARANSASTSQSLDVTIRPAVAPFAPFDLTNAAGLVEAGYHAGRREVPRILSLLEERERWMGELGPEPEGTASRDAR</sequence>
<comment type="caution">
    <text evidence="6">The sequence shown here is derived from an EMBL/GenBank/DDBJ whole genome shotgun (WGS) entry which is preliminary data.</text>
</comment>
<dbReference type="InterPro" id="IPR050301">
    <property type="entry name" value="NTE"/>
</dbReference>
<comment type="caution">
    <text evidence="4">Lacks conserved residue(s) required for the propagation of feature annotation.</text>
</comment>
<feature type="active site" description="Nucleophile" evidence="4">
    <location>
        <position position="61"/>
    </location>
</feature>
<dbReference type="GO" id="GO:0016787">
    <property type="term" value="F:hydrolase activity"/>
    <property type="evidence" value="ECO:0007669"/>
    <property type="project" value="UniProtKB-UniRule"/>
</dbReference>
<gene>
    <name evidence="6" type="ORF">KDA27_00755</name>
</gene>
<dbReference type="PROSITE" id="PS51635">
    <property type="entry name" value="PNPLA"/>
    <property type="match status" value="1"/>
</dbReference>
<dbReference type="PANTHER" id="PTHR14226">
    <property type="entry name" value="NEUROPATHY TARGET ESTERASE/SWISS CHEESE D.MELANOGASTER"/>
    <property type="match status" value="1"/>
</dbReference>
<evidence type="ECO:0000313" key="6">
    <source>
        <dbReference type="EMBL" id="MCA9754301.1"/>
    </source>
</evidence>
<evidence type="ECO:0000259" key="5">
    <source>
        <dbReference type="PROSITE" id="PS51635"/>
    </source>
</evidence>
<organism evidence="6 7">
    <name type="scientific">Eiseniibacteriota bacterium</name>
    <dbReference type="NCBI Taxonomy" id="2212470"/>
    <lineage>
        <taxon>Bacteria</taxon>
        <taxon>Candidatus Eiseniibacteriota</taxon>
    </lineage>
</organism>
<keyword evidence="1 4" id="KW-0378">Hydrolase</keyword>
<feature type="active site" description="Proton acceptor" evidence="4">
    <location>
        <position position="173"/>
    </location>
</feature>
<reference evidence="6" key="2">
    <citation type="journal article" date="2021" name="Microbiome">
        <title>Successional dynamics and alternative stable states in a saline activated sludge microbial community over 9 years.</title>
        <authorList>
            <person name="Wang Y."/>
            <person name="Ye J."/>
            <person name="Ju F."/>
            <person name="Liu L."/>
            <person name="Boyd J.A."/>
            <person name="Deng Y."/>
            <person name="Parks D.H."/>
            <person name="Jiang X."/>
            <person name="Yin X."/>
            <person name="Woodcroft B.J."/>
            <person name="Tyson G.W."/>
            <person name="Hugenholtz P."/>
            <person name="Polz M.F."/>
            <person name="Zhang T."/>
        </authorList>
    </citation>
    <scope>NUCLEOTIDE SEQUENCE</scope>
    <source>
        <strain evidence="6">HKST-UBA02</strain>
    </source>
</reference>
<dbReference type="GO" id="GO:0016042">
    <property type="term" value="P:lipid catabolic process"/>
    <property type="evidence" value="ECO:0007669"/>
    <property type="project" value="UniProtKB-UniRule"/>
</dbReference>
<dbReference type="Proteomes" id="UP000739538">
    <property type="component" value="Unassembled WGS sequence"/>
</dbReference>
<feature type="domain" description="PNPLA" evidence="5">
    <location>
        <begin position="28"/>
        <end position="186"/>
    </location>
</feature>
<dbReference type="Pfam" id="PF01734">
    <property type="entry name" value="Patatin"/>
    <property type="match status" value="1"/>
</dbReference>
<protein>
    <submittedName>
        <fullName evidence="6">Patatin-like phospholipase family protein</fullName>
    </submittedName>
</protein>
<dbReference type="PANTHER" id="PTHR14226:SF29">
    <property type="entry name" value="NEUROPATHY TARGET ESTERASE SWS"/>
    <property type="match status" value="1"/>
</dbReference>
<evidence type="ECO:0000313" key="7">
    <source>
        <dbReference type="Proteomes" id="UP000739538"/>
    </source>
</evidence>
<dbReference type="AlphaFoldDB" id="A0A956N8F9"/>
<evidence type="ECO:0000256" key="3">
    <source>
        <dbReference type="ARBA" id="ARBA00023098"/>
    </source>
</evidence>
<dbReference type="EMBL" id="JAGQHS010000002">
    <property type="protein sequence ID" value="MCA9754301.1"/>
    <property type="molecule type" value="Genomic_DNA"/>
</dbReference>
<dbReference type="InterPro" id="IPR002641">
    <property type="entry name" value="PNPLA_dom"/>
</dbReference>
<feature type="short sequence motif" description="GXSXG" evidence="4">
    <location>
        <begin position="59"/>
        <end position="63"/>
    </location>
</feature>
<dbReference type="SUPFAM" id="SSF52151">
    <property type="entry name" value="FabD/lysophospholipase-like"/>
    <property type="match status" value="1"/>
</dbReference>
<feature type="short sequence motif" description="DGA/G" evidence="4">
    <location>
        <begin position="173"/>
        <end position="175"/>
    </location>
</feature>
<evidence type="ECO:0000256" key="4">
    <source>
        <dbReference type="PROSITE-ProRule" id="PRU01161"/>
    </source>
</evidence>
<keyword evidence="3 4" id="KW-0443">Lipid metabolism</keyword>
<evidence type="ECO:0000256" key="2">
    <source>
        <dbReference type="ARBA" id="ARBA00022963"/>
    </source>
</evidence>
<name>A0A956N8F9_UNCEI</name>
<dbReference type="Gene3D" id="3.40.1090.10">
    <property type="entry name" value="Cytosolic phospholipase A2 catalytic domain"/>
    <property type="match status" value="2"/>
</dbReference>
<keyword evidence="2 4" id="KW-0442">Lipid degradation</keyword>
<accession>A0A956N8F9</accession>
<evidence type="ECO:0000256" key="1">
    <source>
        <dbReference type="ARBA" id="ARBA00022801"/>
    </source>
</evidence>